<feature type="repeat" description="PPR" evidence="3">
    <location>
        <begin position="297"/>
        <end position="331"/>
    </location>
</feature>
<dbReference type="Pfam" id="PF13812">
    <property type="entry name" value="PPR_3"/>
    <property type="match status" value="1"/>
</dbReference>
<feature type="repeat" description="PPR" evidence="3">
    <location>
        <begin position="332"/>
        <end position="366"/>
    </location>
</feature>
<feature type="repeat" description="PPR" evidence="3">
    <location>
        <begin position="191"/>
        <end position="225"/>
    </location>
</feature>
<dbReference type="Pfam" id="PF01535">
    <property type="entry name" value="PPR"/>
    <property type="match status" value="2"/>
</dbReference>
<dbReference type="PANTHER" id="PTHR46128">
    <property type="entry name" value="MITOCHONDRIAL GROUP I INTRON SPLICING FACTOR CCM1"/>
    <property type="match status" value="1"/>
</dbReference>
<accession>A0AAV7E4K9</accession>
<dbReference type="InterPro" id="IPR011990">
    <property type="entry name" value="TPR-like_helical_dom_sf"/>
</dbReference>
<dbReference type="InterPro" id="IPR002885">
    <property type="entry name" value="PPR_rpt"/>
</dbReference>
<reference evidence="4 5" key="1">
    <citation type="submission" date="2021-07" db="EMBL/GenBank/DDBJ databases">
        <title>The Aristolochia fimbriata genome: insights into angiosperm evolution, floral development and chemical biosynthesis.</title>
        <authorList>
            <person name="Jiao Y."/>
        </authorList>
    </citation>
    <scope>NUCLEOTIDE SEQUENCE [LARGE SCALE GENOMIC DNA]</scope>
    <source>
        <strain evidence="4">IBCAS-2021</strain>
        <tissue evidence="4">Leaf</tissue>
    </source>
</reference>
<evidence type="ECO:0000256" key="3">
    <source>
        <dbReference type="PROSITE-ProRule" id="PRU00708"/>
    </source>
</evidence>
<dbReference type="EMBL" id="JAINDJ010000006">
    <property type="protein sequence ID" value="KAG9443533.1"/>
    <property type="molecule type" value="Genomic_DNA"/>
</dbReference>
<feature type="repeat" description="PPR" evidence="3">
    <location>
        <begin position="367"/>
        <end position="401"/>
    </location>
</feature>
<evidence type="ECO:0000313" key="4">
    <source>
        <dbReference type="EMBL" id="KAG9443533.1"/>
    </source>
</evidence>
<keyword evidence="5" id="KW-1185">Reference proteome</keyword>
<organism evidence="4 5">
    <name type="scientific">Aristolochia fimbriata</name>
    <name type="common">White veined hardy Dutchman's pipe vine</name>
    <dbReference type="NCBI Taxonomy" id="158543"/>
    <lineage>
        <taxon>Eukaryota</taxon>
        <taxon>Viridiplantae</taxon>
        <taxon>Streptophyta</taxon>
        <taxon>Embryophyta</taxon>
        <taxon>Tracheophyta</taxon>
        <taxon>Spermatophyta</taxon>
        <taxon>Magnoliopsida</taxon>
        <taxon>Magnoliidae</taxon>
        <taxon>Piperales</taxon>
        <taxon>Aristolochiaceae</taxon>
        <taxon>Aristolochia</taxon>
    </lineage>
</organism>
<comment type="similarity">
    <text evidence="1">Belongs to the PPR family. P subfamily.</text>
</comment>
<keyword evidence="2" id="KW-0677">Repeat</keyword>
<dbReference type="Pfam" id="PF13041">
    <property type="entry name" value="PPR_2"/>
    <property type="match status" value="2"/>
</dbReference>
<sequence length="573" mass="64988">MKKLSKSISCPKKPLSSLITPHPIIIASQNAKPSFSQSSEKPLTPLPTVSLCSTSPTLLTRFLSVHLNPSFTPKDLLHFLKNKLHHHPRFTQFDLQIFRWAQTVDSFRHDHSTYEWMVRTLAISHRFDDLGPVLDAIVSNPCPCSDDGIFCCPRLEQIFQYAIECYCHVGRLDEALGAFHKMRKSIDGKPRVTVYNILMNGFVQHRKHTSAIMMYDNMRKDQVKPDVCSFNILISSYCRNSMLNLAVDAFKEMQRTKGCHPNVVTFNTLIGGFFRERKFKDGIGIAYEMLDLGCGFSNSTCEILLDGLCREGDVDEAYELFIDLLEKKAVPSDFDCFSLVDALCINEKVERALEILDKLWEKGHNPSVVACTTVMENLRNLGKIDSAFLLTQRMLKEGILPDYVTFAGLVEALSDVGRTSDANKLRLLASRKGLDPETMIYQILVHGFMREGKKREGQAVVEEMLDGGFIPDIATYNCMMEGLHNCNKSSHRRERSFPPFGVHMNRQIHDIACIDFYYVNMWKLGIISWAQPLVVKLMTHPESIFVGKKCEKKCKGHSTGACFQITKNVDTFA</sequence>
<evidence type="ECO:0000256" key="2">
    <source>
        <dbReference type="ARBA" id="ARBA00022737"/>
    </source>
</evidence>
<dbReference type="Pfam" id="PF12854">
    <property type="entry name" value="PPR_1"/>
    <property type="match status" value="1"/>
</dbReference>
<evidence type="ECO:0000256" key="1">
    <source>
        <dbReference type="ARBA" id="ARBA00007626"/>
    </source>
</evidence>
<dbReference type="PANTHER" id="PTHR46128:SF97">
    <property type="entry name" value="PENTACOTRIPEPTIDE-REPEAT REGION OF PRORP DOMAIN-CONTAINING PROTEIN"/>
    <property type="match status" value="1"/>
</dbReference>
<dbReference type="PROSITE" id="PS51375">
    <property type="entry name" value="PPR"/>
    <property type="match status" value="7"/>
</dbReference>
<name>A0AAV7E4K9_ARIFI</name>
<proteinExistence type="inferred from homology"/>
<feature type="repeat" description="PPR" evidence="3">
    <location>
        <begin position="437"/>
        <end position="471"/>
    </location>
</feature>
<feature type="repeat" description="PPR" evidence="3">
    <location>
        <begin position="262"/>
        <end position="296"/>
    </location>
</feature>
<evidence type="ECO:0000313" key="5">
    <source>
        <dbReference type="Proteomes" id="UP000825729"/>
    </source>
</evidence>
<dbReference type="InterPro" id="IPR050872">
    <property type="entry name" value="PPR_P_subfamily"/>
</dbReference>
<dbReference type="NCBIfam" id="TIGR00756">
    <property type="entry name" value="PPR"/>
    <property type="match status" value="6"/>
</dbReference>
<dbReference type="AlphaFoldDB" id="A0AAV7E4K9"/>
<gene>
    <name evidence="4" type="ORF">H6P81_014873</name>
</gene>
<comment type="caution">
    <text evidence="4">The sequence shown here is derived from an EMBL/GenBank/DDBJ whole genome shotgun (WGS) entry which is preliminary data.</text>
</comment>
<dbReference type="Proteomes" id="UP000825729">
    <property type="component" value="Unassembled WGS sequence"/>
</dbReference>
<dbReference type="Gene3D" id="1.25.40.10">
    <property type="entry name" value="Tetratricopeptide repeat domain"/>
    <property type="match status" value="5"/>
</dbReference>
<evidence type="ECO:0008006" key="6">
    <source>
        <dbReference type="Google" id="ProtNLM"/>
    </source>
</evidence>
<protein>
    <recommendedName>
        <fullName evidence="6">Pentatricopeptide repeat-containing protein</fullName>
    </recommendedName>
</protein>
<feature type="repeat" description="PPR" evidence="3">
    <location>
        <begin position="226"/>
        <end position="261"/>
    </location>
</feature>